<dbReference type="AlphaFoldDB" id="A0A6J4K0X9"/>
<keyword evidence="2" id="KW-0413">Isomerase</keyword>
<gene>
    <name evidence="2" type="ORF">AVDCRST_MAG61-310</name>
</gene>
<organism evidence="2">
    <name type="scientific">uncultured Friedmanniella sp</name>
    <dbReference type="NCBI Taxonomy" id="335381"/>
    <lineage>
        <taxon>Bacteria</taxon>
        <taxon>Bacillati</taxon>
        <taxon>Actinomycetota</taxon>
        <taxon>Actinomycetes</taxon>
        <taxon>Propionibacteriales</taxon>
        <taxon>Nocardioidaceae</taxon>
        <taxon>Friedmanniella</taxon>
        <taxon>environmental samples</taxon>
    </lineage>
</organism>
<dbReference type="GO" id="GO:0008733">
    <property type="term" value="F:L-arabinose isomerase activity"/>
    <property type="evidence" value="ECO:0007669"/>
    <property type="project" value="UniProtKB-EC"/>
</dbReference>
<evidence type="ECO:0000256" key="1">
    <source>
        <dbReference type="SAM" id="MobiDB-lite"/>
    </source>
</evidence>
<proteinExistence type="predicted"/>
<accession>A0A6J4K0X9</accession>
<dbReference type="EMBL" id="CADCTT010000045">
    <property type="protein sequence ID" value="CAA9292767.1"/>
    <property type="molecule type" value="Genomic_DNA"/>
</dbReference>
<protein>
    <submittedName>
        <fullName evidence="2">L-arabinose isomerase</fullName>
        <ecNumber evidence="2">5.3.1.4</ecNumber>
    </submittedName>
</protein>
<feature type="compositionally biased region" description="Basic residues" evidence="1">
    <location>
        <begin position="1"/>
        <end position="11"/>
    </location>
</feature>
<sequence>GRRHHPTRLRQRAPLEPGLPPPGPRLL</sequence>
<name>A0A6J4K0X9_9ACTN</name>
<feature type="region of interest" description="Disordered" evidence="1">
    <location>
        <begin position="1"/>
        <end position="27"/>
    </location>
</feature>
<reference evidence="2" key="1">
    <citation type="submission" date="2020-02" db="EMBL/GenBank/DDBJ databases">
        <authorList>
            <person name="Meier V. D."/>
        </authorList>
    </citation>
    <scope>NUCLEOTIDE SEQUENCE</scope>
    <source>
        <strain evidence="2">AVDCRST_MAG61</strain>
    </source>
</reference>
<feature type="compositionally biased region" description="Pro residues" evidence="1">
    <location>
        <begin position="17"/>
        <end position="27"/>
    </location>
</feature>
<dbReference type="EC" id="5.3.1.4" evidence="2"/>
<feature type="non-terminal residue" evidence="2">
    <location>
        <position position="1"/>
    </location>
</feature>
<evidence type="ECO:0000313" key="2">
    <source>
        <dbReference type="EMBL" id="CAA9292767.1"/>
    </source>
</evidence>
<feature type="non-terminal residue" evidence="2">
    <location>
        <position position="27"/>
    </location>
</feature>